<dbReference type="EMBL" id="JANVFT010000022">
    <property type="protein sequence ID" value="KAJ4497334.1"/>
    <property type="molecule type" value="Genomic_DNA"/>
</dbReference>
<sequence length="235" mass="25894">MYFSLVNPRVLLGLFILCGSYPTGTNSILEHFLPSGMNLLAKASTLPTGTNSAARIHDKYMRSLQESSIAELSDIGVKQQSIYEEPQGNAQDVTITFIRKRNQPDLNDAESIEAEAYAKTSVLLLLDAASSELGLSGIPYNVHFTANPPFPCSKADAETKGFDLRIAGVPTFQDAVGQAHMGSVEVAAKSQGTAVIKRITPEVREFYNGQLIPHQESLFWTRMHRFADYLKDWNP</sequence>
<accession>A0ABQ8VLP6</accession>
<evidence type="ECO:0000313" key="3">
    <source>
        <dbReference type="Proteomes" id="UP001150217"/>
    </source>
</evidence>
<gene>
    <name evidence="2" type="ORF">C8R41DRAFT_917685</name>
</gene>
<reference evidence="2" key="1">
    <citation type="submission" date="2022-08" db="EMBL/GenBank/DDBJ databases">
        <title>A Global Phylogenomic Analysis of the Shiitake Genus Lentinula.</title>
        <authorList>
            <consortium name="DOE Joint Genome Institute"/>
            <person name="Sierra-Patev S."/>
            <person name="Min B."/>
            <person name="Naranjo-Ortiz M."/>
            <person name="Looney B."/>
            <person name="Konkel Z."/>
            <person name="Slot J.C."/>
            <person name="Sakamoto Y."/>
            <person name="Steenwyk J.L."/>
            <person name="Rokas A."/>
            <person name="Carro J."/>
            <person name="Camarero S."/>
            <person name="Ferreira P."/>
            <person name="Molpeceres G."/>
            <person name="Ruiz-Duenas F.J."/>
            <person name="Serrano A."/>
            <person name="Henrissat B."/>
            <person name="Drula E."/>
            <person name="Hughes K.W."/>
            <person name="Mata J.L."/>
            <person name="Ishikawa N.K."/>
            <person name="Vargas-Isla R."/>
            <person name="Ushijima S."/>
            <person name="Smith C.A."/>
            <person name="Ahrendt S."/>
            <person name="Andreopoulos W."/>
            <person name="He G."/>
            <person name="Labutti K."/>
            <person name="Lipzen A."/>
            <person name="Ng V."/>
            <person name="Riley R."/>
            <person name="Sandor L."/>
            <person name="Barry K."/>
            <person name="Martinez A.T."/>
            <person name="Xiao Y."/>
            <person name="Gibbons J.G."/>
            <person name="Terashima K."/>
            <person name="Grigoriev I.V."/>
            <person name="Hibbett D.S."/>
        </authorList>
    </citation>
    <scope>NUCLEOTIDE SEQUENCE</scope>
    <source>
        <strain evidence="2">RHP3577 ss4</strain>
    </source>
</reference>
<feature type="chain" id="PRO_5046066173" evidence="1">
    <location>
        <begin position="28"/>
        <end position="235"/>
    </location>
</feature>
<dbReference type="Proteomes" id="UP001150217">
    <property type="component" value="Unassembled WGS sequence"/>
</dbReference>
<organism evidence="2 3">
    <name type="scientific">Lentinula lateritia</name>
    <dbReference type="NCBI Taxonomy" id="40482"/>
    <lineage>
        <taxon>Eukaryota</taxon>
        <taxon>Fungi</taxon>
        <taxon>Dikarya</taxon>
        <taxon>Basidiomycota</taxon>
        <taxon>Agaricomycotina</taxon>
        <taxon>Agaricomycetes</taxon>
        <taxon>Agaricomycetidae</taxon>
        <taxon>Agaricales</taxon>
        <taxon>Marasmiineae</taxon>
        <taxon>Omphalotaceae</taxon>
        <taxon>Lentinula</taxon>
    </lineage>
</organism>
<evidence type="ECO:0000256" key="1">
    <source>
        <dbReference type="SAM" id="SignalP"/>
    </source>
</evidence>
<feature type="signal peptide" evidence="1">
    <location>
        <begin position="1"/>
        <end position="27"/>
    </location>
</feature>
<name>A0ABQ8VLP6_9AGAR</name>
<evidence type="ECO:0000313" key="2">
    <source>
        <dbReference type="EMBL" id="KAJ4497334.1"/>
    </source>
</evidence>
<comment type="caution">
    <text evidence="2">The sequence shown here is derived from an EMBL/GenBank/DDBJ whole genome shotgun (WGS) entry which is preliminary data.</text>
</comment>
<protein>
    <submittedName>
        <fullName evidence="2">Uncharacterized protein</fullName>
    </submittedName>
</protein>
<keyword evidence="1" id="KW-0732">Signal</keyword>
<keyword evidence="3" id="KW-1185">Reference proteome</keyword>
<proteinExistence type="predicted"/>